<proteinExistence type="predicted"/>
<dbReference type="InterPro" id="IPR029063">
    <property type="entry name" value="SAM-dependent_MTases_sf"/>
</dbReference>
<organism evidence="2 3">
    <name type="scientific">Rhizopus azygosporus</name>
    <name type="common">Rhizopus microsporus var. azygosporus</name>
    <dbReference type="NCBI Taxonomy" id="86630"/>
    <lineage>
        <taxon>Eukaryota</taxon>
        <taxon>Fungi</taxon>
        <taxon>Fungi incertae sedis</taxon>
        <taxon>Mucoromycota</taxon>
        <taxon>Mucoromycotina</taxon>
        <taxon>Mucoromycetes</taxon>
        <taxon>Mucorales</taxon>
        <taxon>Mucorineae</taxon>
        <taxon>Rhizopodaceae</taxon>
        <taxon>Rhizopus</taxon>
    </lineage>
</organism>
<reference evidence="2 3" key="1">
    <citation type="journal article" date="2018" name="G3 (Bethesda)">
        <title>Phylogenetic and Phylogenomic Definition of Rhizopus Species.</title>
        <authorList>
            <person name="Gryganskyi A.P."/>
            <person name="Golan J."/>
            <person name="Dolatabadi S."/>
            <person name="Mondo S."/>
            <person name="Robb S."/>
            <person name="Idnurm A."/>
            <person name="Muszewska A."/>
            <person name="Steczkiewicz K."/>
            <person name="Masonjones S."/>
            <person name="Liao H.L."/>
            <person name="Gajdeczka M.T."/>
            <person name="Anike F."/>
            <person name="Vuek A."/>
            <person name="Anishchenko I.M."/>
            <person name="Voigt K."/>
            <person name="de Hoog G.S."/>
            <person name="Smith M.E."/>
            <person name="Heitman J."/>
            <person name="Vilgalys R."/>
            <person name="Stajich J.E."/>
        </authorList>
    </citation>
    <scope>NUCLEOTIDE SEQUENCE [LARGE SCALE GENOMIC DNA]</scope>
    <source>
        <strain evidence="2 3">CBS 357.93</strain>
    </source>
</reference>
<dbReference type="InterPro" id="IPR041698">
    <property type="entry name" value="Methyltransf_25"/>
</dbReference>
<dbReference type="STRING" id="86630.A0A367JT10"/>
<gene>
    <name evidence="2" type="ORF">CU097_009167</name>
</gene>
<evidence type="ECO:0000313" key="2">
    <source>
        <dbReference type="EMBL" id="RCH93058.1"/>
    </source>
</evidence>
<dbReference type="EMBL" id="PJQL01000747">
    <property type="protein sequence ID" value="RCH93058.1"/>
    <property type="molecule type" value="Genomic_DNA"/>
</dbReference>
<dbReference type="PANTHER" id="PTHR43591:SF24">
    <property type="entry name" value="2-METHOXY-6-POLYPRENYL-1,4-BENZOQUINOL METHYLASE, MITOCHONDRIAL"/>
    <property type="match status" value="1"/>
</dbReference>
<name>A0A367JT10_RHIAZ</name>
<feature type="domain" description="Methyltransferase" evidence="1">
    <location>
        <begin position="69"/>
        <end position="160"/>
    </location>
</feature>
<dbReference type="OrthoDB" id="2013972at2759"/>
<dbReference type="Pfam" id="PF13649">
    <property type="entry name" value="Methyltransf_25"/>
    <property type="match status" value="1"/>
</dbReference>
<evidence type="ECO:0000313" key="3">
    <source>
        <dbReference type="Proteomes" id="UP000252139"/>
    </source>
</evidence>
<comment type="caution">
    <text evidence="2">The sequence shown here is derived from an EMBL/GenBank/DDBJ whole genome shotgun (WGS) entry which is preliminary data.</text>
</comment>
<sequence>MVEYQDSAAVVEITNALNTKREFHNDETSTYWLPKDDEEQMRLTGQHFIFKELFEGVSEALDFEKGVTILDVGCGSGVWVMDMIHDHPNCTYYGCDIADAVNKKMDYRQFTFTRANVTNRLPYEDNTFDLVHMRLFIAALREDEWPAAINEVLRVTKPGGMIQLMEYDPKLPKDPTNIFYKTVAAFRNICESRGQNPNIGGELVSLLSKYECLKIIQSEYKAIDMSSGTPMAKRLIWDVIEAFKSMQHVMGPIVGVKSNEIGQFLIDYEHSLQTKESFICFSCVAVQKL</sequence>
<accession>A0A367JT10</accession>
<protein>
    <recommendedName>
        <fullName evidence="1">Methyltransferase domain-containing protein</fullName>
    </recommendedName>
</protein>
<dbReference type="PANTHER" id="PTHR43591">
    <property type="entry name" value="METHYLTRANSFERASE"/>
    <property type="match status" value="1"/>
</dbReference>
<dbReference type="SUPFAM" id="SSF53335">
    <property type="entry name" value="S-adenosyl-L-methionine-dependent methyltransferases"/>
    <property type="match status" value="1"/>
</dbReference>
<dbReference type="Proteomes" id="UP000252139">
    <property type="component" value="Unassembled WGS sequence"/>
</dbReference>
<dbReference type="AlphaFoldDB" id="A0A367JT10"/>
<dbReference type="CDD" id="cd02440">
    <property type="entry name" value="AdoMet_MTases"/>
    <property type="match status" value="1"/>
</dbReference>
<evidence type="ECO:0000259" key="1">
    <source>
        <dbReference type="Pfam" id="PF13649"/>
    </source>
</evidence>
<keyword evidence="3" id="KW-1185">Reference proteome</keyword>
<dbReference type="GO" id="GO:0008168">
    <property type="term" value="F:methyltransferase activity"/>
    <property type="evidence" value="ECO:0007669"/>
    <property type="project" value="TreeGrafter"/>
</dbReference>
<dbReference type="Gene3D" id="3.40.50.150">
    <property type="entry name" value="Vaccinia Virus protein VP39"/>
    <property type="match status" value="1"/>
</dbReference>